<dbReference type="PATRIC" id="fig|1365965.3.peg.1763"/>
<sequence length="72" mass="7991">MTLQETHAYDDIINLPHHQSRKHPHMSRRQRAAQFMPFAALTGYGQVIEQAAKNAETAIAQAEAQGDTDFGA</sequence>
<evidence type="ECO:0000313" key="2">
    <source>
        <dbReference type="Proteomes" id="UP000037193"/>
    </source>
</evidence>
<dbReference type="EMBL" id="AVQD01000015">
    <property type="protein sequence ID" value="KOA39344.1"/>
    <property type="molecule type" value="Genomic_DNA"/>
</dbReference>
<dbReference type="Proteomes" id="UP000037193">
    <property type="component" value="Unassembled WGS sequence"/>
</dbReference>
<comment type="caution">
    <text evidence="1">The sequence shown here is derived from an EMBL/GenBank/DDBJ whole genome shotgun (WGS) entry which is preliminary data.</text>
</comment>
<dbReference type="RefSeq" id="WP_052787422.1">
    <property type="nucleotide sequence ID" value="NZ_AVQD01000015.1"/>
</dbReference>
<gene>
    <name evidence="1" type="ORF">BBM1128_08775</name>
</gene>
<accession>A0A0L7AVU0</accession>
<proteinExistence type="predicted"/>
<evidence type="ECO:0000313" key="1">
    <source>
        <dbReference type="EMBL" id="KOA39344.1"/>
    </source>
</evidence>
<dbReference type="AlphaFoldDB" id="A0A0L7AVU0"/>
<protein>
    <submittedName>
        <fullName evidence="1">Uncharacterized protein</fullName>
    </submittedName>
</protein>
<name>A0A0L7AVU0_BIFBR</name>
<reference evidence="1 2" key="1">
    <citation type="journal article" date="2015" name="Int J Genomics">
        <title>Comparative Genomics Revealed Genetic Diversity and Species/Strain-Level Differences in Carbohydrate Metabolism of Three Probiotic Bifidobacterial Species.</title>
        <authorList>
            <person name="Odamaki T."/>
            <person name="Horigome A."/>
            <person name="Sugahara H."/>
            <person name="Hashikura N."/>
            <person name="Minami J."/>
            <person name="Xiao J.Z."/>
            <person name="Abe F."/>
        </authorList>
    </citation>
    <scope>NUCLEOTIDE SEQUENCE [LARGE SCALE GENOMIC DNA]</scope>
    <source>
        <strain evidence="1 2">MCC 1128</strain>
    </source>
</reference>
<organism evidence="1 2">
    <name type="scientific">Bifidobacterium breve MCC 1128</name>
    <dbReference type="NCBI Taxonomy" id="1365965"/>
    <lineage>
        <taxon>Bacteria</taxon>
        <taxon>Bacillati</taxon>
        <taxon>Actinomycetota</taxon>
        <taxon>Actinomycetes</taxon>
        <taxon>Bifidobacteriales</taxon>
        <taxon>Bifidobacteriaceae</taxon>
        <taxon>Bifidobacterium</taxon>
    </lineage>
</organism>